<evidence type="ECO:0000313" key="3">
    <source>
        <dbReference type="EMBL" id="TYL37583.1"/>
    </source>
</evidence>
<dbReference type="Pfam" id="PF07790">
    <property type="entry name" value="Pilin_N"/>
    <property type="match status" value="1"/>
</dbReference>
<dbReference type="InterPro" id="IPR012859">
    <property type="entry name" value="Pilin_N_archaeal"/>
</dbReference>
<keyword evidence="1" id="KW-0812">Transmembrane</keyword>
<feature type="domain" description="Archaeal Type IV pilin N-terminal" evidence="2">
    <location>
        <begin position="19"/>
        <end position="93"/>
    </location>
</feature>
<protein>
    <submittedName>
        <fullName evidence="3">Type IV pilin</fullName>
    </submittedName>
</protein>
<dbReference type="PANTHER" id="PTHR38138">
    <property type="entry name" value="VNG6441H"/>
    <property type="match status" value="1"/>
</dbReference>
<evidence type="ECO:0000313" key="4">
    <source>
        <dbReference type="Proteomes" id="UP000766904"/>
    </source>
</evidence>
<accession>A0A8J8TPM3</accession>
<reference evidence="3" key="1">
    <citation type="submission" date="2017-11" db="EMBL/GenBank/DDBJ databases">
        <authorList>
            <person name="Kajale S.C."/>
            <person name="Sharma A."/>
        </authorList>
    </citation>
    <scope>NUCLEOTIDE SEQUENCE</scope>
    <source>
        <strain evidence="3">LS1_42</strain>
    </source>
</reference>
<keyword evidence="1" id="KW-0472">Membrane</keyword>
<dbReference type="NCBIfam" id="TIGR02537">
    <property type="entry name" value="arch_flag_Nterm"/>
    <property type="match status" value="1"/>
</dbReference>
<dbReference type="Proteomes" id="UP000766904">
    <property type="component" value="Unassembled WGS sequence"/>
</dbReference>
<gene>
    <name evidence="3" type="ORF">CV102_16620</name>
</gene>
<dbReference type="PANTHER" id="PTHR38138:SF1">
    <property type="entry name" value="ARCHAEAL TYPE IV PILIN N-TERMINAL DOMAIN-CONTAINING PROTEIN"/>
    <property type="match status" value="1"/>
</dbReference>
<dbReference type="InterPro" id="IPR013373">
    <property type="entry name" value="Flagellin/pilin_N_arc"/>
</dbReference>
<proteinExistence type="predicted"/>
<sequence>MKHGFDQYAAKLVGNKDERAVSPVIGVILMVAITVILAAVIAAFVLDMGDLNESAPNAQYDWESNGDNTVVTVTHTSGEDIDLSNIVIRVTGEAGTDSAEFDSTDFTAGDEITFENDAGNDELSVSGDASLPAGEDLHSAVTDTDEIEEVVFTWESDGSSSIIADYET</sequence>
<comment type="caution">
    <text evidence="3">The sequence shown here is derived from an EMBL/GenBank/DDBJ whole genome shotgun (WGS) entry which is preliminary data.</text>
</comment>
<keyword evidence="1" id="KW-1133">Transmembrane helix</keyword>
<evidence type="ECO:0000259" key="2">
    <source>
        <dbReference type="Pfam" id="PF07790"/>
    </source>
</evidence>
<feature type="transmembrane region" description="Helical" evidence="1">
    <location>
        <begin position="20"/>
        <end position="46"/>
    </location>
</feature>
<evidence type="ECO:0000256" key="1">
    <source>
        <dbReference type="SAM" id="Phobius"/>
    </source>
</evidence>
<name>A0A8J8TPM3_9EURY</name>
<organism evidence="3 4">
    <name type="scientific">Natronococcus pandeyae</name>
    <dbReference type="NCBI Taxonomy" id="2055836"/>
    <lineage>
        <taxon>Archaea</taxon>
        <taxon>Methanobacteriati</taxon>
        <taxon>Methanobacteriota</taxon>
        <taxon>Stenosarchaea group</taxon>
        <taxon>Halobacteria</taxon>
        <taxon>Halobacteriales</taxon>
        <taxon>Natrialbaceae</taxon>
        <taxon>Natronococcus</taxon>
    </lineage>
</organism>
<keyword evidence="4" id="KW-1185">Reference proteome</keyword>
<dbReference type="RefSeq" id="WP_148859114.1">
    <property type="nucleotide sequence ID" value="NZ_PHNJ01000009.1"/>
</dbReference>
<dbReference type="OrthoDB" id="178148at2157"/>
<dbReference type="EMBL" id="PHNJ01000009">
    <property type="protein sequence ID" value="TYL37583.1"/>
    <property type="molecule type" value="Genomic_DNA"/>
</dbReference>
<dbReference type="AlphaFoldDB" id="A0A8J8TPM3"/>